<dbReference type="PROSITE" id="PS00264">
    <property type="entry name" value="NEUROHYPOPHYS_HORM"/>
    <property type="match status" value="1"/>
</dbReference>
<feature type="disulfide bond" evidence="4">
    <location>
        <begin position="112"/>
        <end position="117"/>
    </location>
</feature>
<dbReference type="OrthoDB" id="10056056at2759"/>
<feature type="disulfide bond" evidence="4">
    <location>
        <begin position="98"/>
        <end position="111"/>
    </location>
</feature>
<dbReference type="PANTHER" id="PTHR11681:SF5">
    <property type="entry name" value="ISOTOCIN"/>
    <property type="match status" value="1"/>
</dbReference>
<feature type="disulfide bond" evidence="4">
    <location>
        <begin position="46"/>
        <end position="91"/>
    </location>
</feature>
<dbReference type="PRINTS" id="PR00831">
    <property type="entry name" value="NEUROPHYSIN"/>
</dbReference>
<dbReference type="Pfam" id="PF00184">
    <property type="entry name" value="Hormone_5"/>
    <property type="match status" value="1"/>
</dbReference>
<accession>A0A9P0D4Y4</accession>
<dbReference type="SUPFAM" id="SSF49606">
    <property type="entry name" value="Neurophysin II"/>
    <property type="match status" value="1"/>
</dbReference>
<keyword evidence="7" id="KW-1185">Reference proteome</keyword>
<evidence type="ECO:0000256" key="1">
    <source>
        <dbReference type="ARBA" id="ARBA00007369"/>
    </source>
</evidence>
<feature type="disulfide bond" evidence="4">
    <location>
        <begin position="57"/>
        <end position="79"/>
    </location>
</feature>
<gene>
    <name evidence="6" type="ORF">PSYICH_LOCUS10530</name>
</gene>
<organism evidence="6 7">
    <name type="scientific">Psylliodes chrysocephalus</name>
    <dbReference type="NCBI Taxonomy" id="3402493"/>
    <lineage>
        <taxon>Eukaryota</taxon>
        <taxon>Metazoa</taxon>
        <taxon>Ecdysozoa</taxon>
        <taxon>Arthropoda</taxon>
        <taxon>Hexapoda</taxon>
        <taxon>Insecta</taxon>
        <taxon>Pterygota</taxon>
        <taxon>Neoptera</taxon>
        <taxon>Endopterygota</taxon>
        <taxon>Coleoptera</taxon>
        <taxon>Polyphaga</taxon>
        <taxon>Cucujiformia</taxon>
        <taxon>Chrysomeloidea</taxon>
        <taxon>Chrysomelidae</taxon>
        <taxon>Galerucinae</taxon>
        <taxon>Alticini</taxon>
        <taxon>Psylliodes</taxon>
    </lineage>
</organism>
<keyword evidence="3 4" id="KW-1015">Disulfide bond</keyword>
<feature type="disulfide bond" evidence="4">
    <location>
        <begin position="105"/>
        <end position="123"/>
    </location>
</feature>
<dbReference type="AlphaFoldDB" id="A0A9P0D4Y4"/>
<feature type="signal peptide" evidence="5">
    <location>
        <begin position="1"/>
        <end position="21"/>
    </location>
</feature>
<reference evidence="6" key="1">
    <citation type="submission" date="2022-01" db="EMBL/GenBank/DDBJ databases">
        <authorList>
            <person name="King R."/>
        </authorList>
    </citation>
    <scope>NUCLEOTIDE SEQUENCE</scope>
</reference>
<protein>
    <submittedName>
        <fullName evidence="6">Uncharacterized protein</fullName>
    </submittedName>
</protein>
<dbReference type="PANTHER" id="PTHR11681">
    <property type="entry name" value="NEUROPHYSIN"/>
    <property type="match status" value="1"/>
</dbReference>
<dbReference type="GO" id="GO:0005615">
    <property type="term" value="C:extracellular space"/>
    <property type="evidence" value="ECO:0007669"/>
    <property type="project" value="TreeGrafter"/>
</dbReference>
<evidence type="ECO:0000256" key="5">
    <source>
        <dbReference type="SAM" id="SignalP"/>
    </source>
</evidence>
<dbReference type="SMART" id="SM00003">
    <property type="entry name" value="NH"/>
    <property type="match status" value="1"/>
</dbReference>
<dbReference type="FunFam" id="2.60.9.10:FF:000001">
    <property type="entry name" value="oxytocin-neurophysin 1"/>
    <property type="match status" value="1"/>
</dbReference>
<sequence length="154" mass="16858">MVKNILVLFLFVLCAIIYVESCLITNCPRGGKRSGKFGLETNMKQCISCGPGHTGQCFGPNICCGPFGCLMGSPETVICQREGLFHEREPCMAGNGFCRKSSGRCAAEGICCNQDSCYIDRQCSSDEKLKSDTMAGLDFYNFINTYPAEITIEK</sequence>
<feature type="disulfide bond" evidence="4">
    <location>
        <begin position="22"/>
        <end position="27"/>
    </location>
</feature>
<evidence type="ECO:0000256" key="3">
    <source>
        <dbReference type="ARBA" id="ARBA00023157"/>
    </source>
</evidence>
<dbReference type="Pfam" id="PF00220">
    <property type="entry name" value="Hormone_4"/>
    <property type="match status" value="1"/>
</dbReference>
<dbReference type="GO" id="GO:0030141">
    <property type="term" value="C:secretory granule"/>
    <property type="evidence" value="ECO:0007669"/>
    <property type="project" value="TreeGrafter"/>
</dbReference>
<evidence type="ECO:0000256" key="2">
    <source>
        <dbReference type="ARBA" id="ARBA00022729"/>
    </source>
</evidence>
<dbReference type="GO" id="GO:0005185">
    <property type="term" value="F:neurohypophyseal hormone activity"/>
    <property type="evidence" value="ECO:0007669"/>
    <property type="project" value="InterPro"/>
</dbReference>
<dbReference type="InterPro" id="IPR022423">
    <property type="entry name" value="Neurohypophysial_hormone_CS"/>
</dbReference>
<dbReference type="Proteomes" id="UP001153636">
    <property type="component" value="Chromosome 4"/>
</dbReference>
<name>A0A9P0D4Y4_9CUCU</name>
<proteinExistence type="inferred from homology"/>
<evidence type="ECO:0000256" key="4">
    <source>
        <dbReference type="PIRSR" id="PIRSR001815-50"/>
    </source>
</evidence>
<evidence type="ECO:0000313" key="7">
    <source>
        <dbReference type="Proteomes" id="UP001153636"/>
    </source>
</evidence>
<comment type="similarity">
    <text evidence="1">Belongs to the vasopressin/oxytocin family.</text>
</comment>
<dbReference type="InterPro" id="IPR000981">
    <property type="entry name" value="Neurhyp_horm"/>
</dbReference>
<feature type="disulfide bond" evidence="4">
    <location>
        <begin position="49"/>
        <end position="63"/>
    </location>
</feature>
<dbReference type="EMBL" id="OV651816">
    <property type="protein sequence ID" value="CAH1109946.1"/>
    <property type="molecule type" value="Genomic_DNA"/>
</dbReference>
<dbReference type="InterPro" id="IPR036387">
    <property type="entry name" value="Neurhyp_horm_dom_sf"/>
</dbReference>
<feature type="disulfide bond" evidence="4">
    <location>
        <begin position="64"/>
        <end position="69"/>
    </location>
</feature>
<evidence type="ECO:0000313" key="6">
    <source>
        <dbReference type="EMBL" id="CAH1109946.1"/>
    </source>
</evidence>
<feature type="chain" id="PRO_5040431113" evidence="5">
    <location>
        <begin position="22"/>
        <end position="154"/>
    </location>
</feature>
<dbReference type="PIRSF" id="PIRSF001815">
    <property type="entry name" value="Nonapeptide_hormone_precursor"/>
    <property type="match status" value="1"/>
</dbReference>
<dbReference type="Gene3D" id="2.60.9.10">
    <property type="entry name" value="Neurohypophysial hormone domain"/>
    <property type="match status" value="1"/>
</dbReference>
<keyword evidence="2 5" id="KW-0732">Signal</keyword>